<organism evidence="1 2">
    <name type="scientific">Peribacillus faecalis</name>
    <dbReference type="NCBI Taxonomy" id="2772559"/>
    <lineage>
        <taxon>Bacteria</taxon>
        <taxon>Bacillati</taxon>
        <taxon>Bacillota</taxon>
        <taxon>Bacilli</taxon>
        <taxon>Bacillales</taxon>
        <taxon>Bacillaceae</taxon>
        <taxon>Peribacillus</taxon>
    </lineage>
</organism>
<evidence type="ECO:0000313" key="1">
    <source>
        <dbReference type="EMBL" id="MBD3107486.1"/>
    </source>
</evidence>
<comment type="caution">
    <text evidence="1">The sequence shown here is derived from an EMBL/GenBank/DDBJ whole genome shotgun (WGS) entry which is preliminary data.</text>
</comment>
<proteinExistence type="predicted"/>
<name>A0A927CUU6_9BACI</name>
<accession>A0A927CUU6</accession>
<gene>
    <name evidence="1" type="ORF">IEO70_03835</name>
</gene>
<keyword evidence="2" id="KW-1185">Reference proteome</keyword>
<dbReference type="RefSeq" id="WP_190997034.1">
    <property type="nucleotide sequence ID" value="NZ_JACXSI010000007.1"/>
</dbReference>
<dbReference type="Proteomes" id="UP000602076">
    <property type="component" value="Unassembled WGS sequence"/>
</dbReference>
<reference evidence="1" key="1">
    <citation type="submission" date="2020-09" db="EMBL/GenBank/DDBJ databases">
        <title>Bacillus faecalis sp. nov., a moderately halophilic bacterium isolated from cow faeces.</title>
        <authorList>
            <person name="Jiang L."/>
            <person name="Lee J."/>
        </authorList>
    </citation>
    <scope>NUCLEOTIDE SEQUENCE</scope>
    <source>
        <strain evidence="1">AGMB 02131</strain>
    </source>
</reference>
<evidence type="ECO:0000313" key="2">
    <source>
        <dbReference type="Proteomes" id="UP000602076"/>
    </source>
</evidence>
<dbReference type="EMBL" id="JACXSI010000007">
    <property type="protein sequence ID" value="MBD3107486.1"/>
    <property type="molecule type" value="Genomic_DNA"/>
</dbReference>
<sequence length="86" mass="9071">MLVTDDSEVLEVMEAVKRTISVAFGTSTDTVDSVCGASVWISFSGSVPLVAPIAKSVSNPVSPVVTVAIMKSVMKAILTRNLIVFR</sequence>
<protein>
    <submittedName>
        <fullName evidence="1">Uncharacterized protein</fullName>
    </submittedName>
</protein>
<dbReference type="AlphaFoldDB" id="A0A927CUU6"/>